<protein>
    <submittedName>
        <fullName evidence="3">Zinc finger, GRF-type</fullName>
    </submittedName>
</protein>
<dbReference type="Proteomes" id="UP000554482">
    <property type="component" value="Unassembled WGS sequence"/>
</dbReference>
<comment type="similarity">
    <text evidence="1 2">Belongs to the RNase T2 family.</text>
</comment>
<reference evidence="3 4" key="1">
    <citation type="submission" date="2020-06" db="EMBL/GenBank/DDBJ databases">
        <title>Transcriptomic and genomic resources for Thalictrum thalictroides and T. hernandezii: Facilitating candidate gene discovery in an emerging model plant lineage.</title>
        <authorList>
            <person name="Arias T."/>
            <person name="Riano-Pachon D.M."/>
            <person name="Di Stilio V.S."/>
        </authorList>
    </citation>
    <scope>NUCLEOTIDE SEQUENCE [LARGE SCALE GENOMIC DNA]</scope>
    <source>
        <strain evidence="4">cv. WT478/WT964</strain>
        <tissue evidence="3">Leaves</tissue>
    </source>
</reference>
<dbReference type="Pfam" id="PF00445">
    <property type="entry name" value="Ribonuclease_T2"/>
    <property type="match status" value="1"/>
</dbReference>
<evidence type="ECO:0000256" key="2">
    <source>
        <dbReference type="RuleBase" id="RU004328"/>
    </source>
</evidence>
<dbReference type="InterPro" id="IPR001568">
    <property type="entry name" value="RNase_T2-like"/>
</dbReference>
<name>A0A7J6XEL9_THATH</name>
<evidence type="ECO:0000256" key="1">
    <source>
        <dbReference type="ARBA" id="ARBA00007469"/>
    </source>
</evidence>
<dbReference type="Gene3D" id="3.90.730.10">
    <property type="entry name" value="Ribonuclease T2-like"/>
    <property type="match status" value="1"/>
</dbReference>
<sequence>MGVLQYFEKTLELFGSDIGQRLKAKLAAEKITPTIYSTYKLVDIQAALNKINGNFSCTIICNQRNSNTKEQIQEIRFSFTKDFKKQHNRTPSRCTGPDVLFPASA</sequence>
<evidence type="ECO:0000313" key="4">
    <source>
        <dbReference type="Proteomes" id="UP000554482"/>
    </source>
</evidence>
<keyword evidence="4" id="KW-1185">Reference proteome</keyword>
<organism evidence="3 4">
    <name type="scientific">Thalictrum thalictroides</name>
    <name type="common">Rue-anemone</name>
    <name type="synonym">Anemone thalictroides</name>
    <dbReference type="NCBI Taxonomy" id="46969"/>
    <lineage>
        <taxon>Eukaryota</taxon>
        <taxon>Viridiplantae</taxon>
        <taxon>Streptophyta</taxon>
        <taxon>Embryophyta</taxon>
        <taxon>Tracheophyta</taxon>
        <taxon>Spermatophyta</taxon>
        <taxon>Magnoliopsida</taxon>
        <taxon>Ranunculales</taxon>
        <taxon>Ranunculaceae</taxon>
        <taxon>Thalictroideae</taxon>
        <taxon>Thalictrum</taxon>
    </lineage>
</organism>
<dbReference type="SUPFAM" id="SSF55895">
    <property type="entry name" value="Ribonuclease Rh-like"/>
    <property type="match status" value="1"/>
</dbReference>
<proteinExistence type="inferred from homology"/>
<accession>A0A7J6XEL9</accession>
<dbReference type="OrthoDB" id="435754at2759"/>
<dbReference type="AlphaFoldDB" id="A0A7J6XEL9"/>
<gene>
    <name evidence="3" type="ORF">FRX31_002162</name>
</gene>
<dbReference type="GO" id="GO:0033897">
    <property type="term" value="F:ribonuclease T2 activity"/>
    <property type="evidence" value="ECO:0007669"/>
    <property type="project" value="InterPro"/>
</dbReference>
<dbReference type="InterPro" id="IPR036430">
    <property type="entry name" value="RNase_T2-like_sf"/>
</dbReference>
<evidence type="ECO:0000313" key="3">
    <source>
        <dbReference type="EMBL" id="KAF5208251.1"/>
    </source>
</evidence>
<dbReference type="EMBL" id="JABWDY010000244">
    <property type="protein sequence ID" value="KAF5208251.1"/>
    <property type="molecule type" value="Genomic_DNA"/>
</dbReference>
<dbReference type="GO" id="GO:0003723">
    <property type="term" value="F:RNA binding"/>
    <property type="evidence" value="ECO:0007669"/>
    <property type="project" value="InterPro"/>
</dbReference>
<comment type="caution">
    <text evidence="3">The sequence shown here is derived from an EMBL/GenBank/DDBJ whole genome shotgun (WGS) entry which is preliminary data.</text>
</comment>